<dbReference type="GO" id="GO:0003676">
    <property type="term" value="F:nucleic acid binding"/>
    <property type="evidence" value="ECO:0007669"/>
    <property type="project" value="InterPro"/>
</dbReference>
<dbReference type="Gene3D" id="3.40.50.10190">
    <property type="entry name" value="BRCT domain"/>
    <property type="match status" value="1"/>
</dbReference>
<evidence type="ECO:0000256" key="2">
    <source>
        <dbReference type="ARBA" id="ARBA00022801"/>
    </source>
</evidence>
<keyword evidence="3" id="KW-0269">Exonuclease</keyword>
<dbReference type="EMBL" id="BMMK01000016">
    <property type="protein sequence ID" value="GGM61710.1"/>
    <property type="molecule type" value="Genomic_DNA"/>
</dbReference>
<keyword evidence="8" id="KW-1185">Reference proteome</keyword>
<evidence type="ECO:0000313" key="8">
    <source>
        <dbReference type="Proteomes" id="UP000637578"/>
    </source>
</evidence>
<feature type="region of interest" description="Disordered" evidence="4">
    <location>
        <begin position="402"/>
        <end position="425"/>
    </location>
</feature>
<accession>A0A8J3FWQ4</accession>
<reference evidence="7" key="2">
    <citation type="submission" date="2020-09" db="EMBL/GenBank/DDBJ databases">
        <authorList>
            <person name="Sun Q."/>
            <person name="Zhou Y."/>
        </authorList>
    </citation>
    <scope>NUCLEOTIDE SEQUENCE</scope>
    <source>
        <strain evidence="7">CGMCC 4.5737</strain>
    </source>
</reference>
<keyword evidence="1" id="KW-0540">Nuclease</keyword>
<name>A0A8J3FWQ4_9PSEU</name>
<dbReference type="Pfam" id="PF00533">
    <property type="entry name" value="BRCT"/>
    <property type="match status" value="1"/>
</dbReference>
<feature type="domain" description="BRCT" evidence="5">
    <location>
        <begin position="322"/>
        <end position="401"/>
    </location>
</feature>
<evidence type="ECO:0000256" key="4">
    <source>
        <dbReference type="SAM" id="MobiDB-lite"/>
    </source>
</evidence>
<evidence type="ECO:0000259" key="6">
    <source>
        <dbReference type="SMART" id="SM00479"/>
    </source>
</evidence>
<dbReference type="Gene3D" id="3.30.420.10">
    <property type="entry name" value="Ribonuclease H-like superfamily/Ribonuclease H"/>
    <property type="match status" value="1"/>
</dbReference>
<comment type="caution">
    <text evidence="7">The sequence shown here is derived from an EMBL/GenBank/DDBJ whole genome shotgun (WGS) entry which is preliminary data.</text>
</comment>
<dbReference type="GO" id="GO:0008408">
    <property type="term" value="F:3'-5' exonuclease activity"/>
    <property type="evidence" value="ECO:0007669"/>
    <property type="project" value="TreeGrafter"/>
</dbReference>
<evidence type="ECO:0008006" key="9">
    <source>
        <dbReference type="Google" id="ProtNLM"/>
    </source>
</evidence>
<dbReference type="Pfam" id="PF00929">
    <property type="entry name" value="RNase_T"/>
    <property type="match status" value="1"/>
</dbReference>
<evidence type="ECO:0000313" key="7">
    <source>
        <dbReference type="EMBL" id="GGM61710.1"/>
    </source>
</evidence>
<feature type="domain" description="Exonuclease" evidence="6">
    <location>
        <begin position="3"/>
        <end position="170"/>
    </location>
</feature>
<gene>
    <name evidence="7" type="ORF">GCM10012275_35810</name>
</gene>
<evidence type="ECO:0000256" key="1">
    <source>
        <dbReference type="ARBA" id="ARBA00022722"/>
    </source>
</evidence>
<sequence>MDGYAVVDLETTGVRPGLHDRVIEVAIVHLDRNGTVTEEWCTLVNPLRDLGPRSVHRINAADVRGAPTFDRVAGGIVARLRNRVLVAHKLSFDATFLRTEFARLGIPVPIDGVDGLCTMRLAEDFLGGAARSLSACCTIAGIRIDVAHSALHDARAAAHLFGYYLRLAGRPEPWQDLLFSAGTKVWPHLGDEDPPTLRRGEGDQTAHFLSRLDDRTTRRPSQEASETYLQALDNALLDRYLSLSEQDSLVELAHSLGIGSAAALELHRTYLASLTATGRGGEEGQRDLRLVADLLGLPPSTVDILRTASGPALRTAPRRDSFRLSPGDRVVFTGETEEPREWWEQRAAAAGLAVTPPNVSRKTRLVVAADPDSLSSKAQKARAYGIPIITEEAFTRLLMEMSEAPPGAGTTPRSRQRGVDSGVLP</sequence>
<dbReference type="Proteomes" id="UP000637578">
    <property type="component" value="Unassembled WGS sequence"/>
</dbReference>
<dbReference type="GO" id="GO:0005829">
    <property type="term" value="C:cytosol"/>
    <property type="evidence" value="ECO:0007669"/>
    <property type="project" value="TreeGrafter"/>
</dbReference>
<dbReference type="PANTHER" id="PTHR30231:SF4">
    <property type="entry name" value="PROTEIN NEN2"/>
    <property type="match status" value="1"/>
</dbReference>
<dbReference type="SUPFAM" id="SSF53098">
    <property type="entry name" value="Ribonuclease H-like"/>
    <property type="match status" value="1"/>
</dbReference>
<dbReference type="InterPro" id="IPR036420">
    <property type="entry name" value="BRCT_dom_sf"/>
</dbReference>
<dbReference type="InterPro" id="IPR001357">
    <property type="entry name" value="BRCT_dom"/>
</dbReference>
<evidence type="ECO:0000259" key="5">
    <source>
        <dbReference type="SMART" id="SM00292"/>
    </source>
</evidence>
<dbReference type="AlphaFoldDB" id="A0A8J3FWQ4"/>
<evidence type="ECO:0000256" key="3">
    <source>
        <dbReference type="ARBA" id="ARBA00022839"/>
    </source>
</evidence>
<dbReference type="PANTHER" id="PTHR30231">
    <property type="entry name" value="DNA POLYMERASE III SUBUNIT EPSILON"/>
    <property type="match status" value="1"/>
</dbReference>
<dbReference type="InterPro" id="IPR036397">
    <property type="entry name" value="RNaseH_sf"/>
</dbReference>
<dbReference type="SUPFAM" id="SSF52113">
    <property type="entry name" value="BRCT domain"/>
    <property type="match status" value="1"/>
</dbReference>
<keyword evidence="2" id="KW-0378">Hydrolase</keyword>
<dbReference type="CDD" id="cd06127">
    <property type="entry name" value="DEDDh"/>
    <property type="match status" value="1"/>
</dbReference>
<protein>
    <recommendedName>
        <fullName evidence="9">Exonuclease domain-containing protein</fullName>
    </recommendedName>
</protein>
<dbReference type="InterPro" id="IPR013520">
    <property type="entry name" value="Ribonucl_H"/>
</dbReference>
<proteinExistence type="predicted"/>
<organism evidence="7 8">
    <name type="scientific">Longimycelium tulufanense</name>
    <dbReference type="NCBI Taxonomy" id="907463"/>
    <lineage>
        <taxon>Bacteria</taxon>
        <taxon>Bacillati</taxon>
        <taxon>Actinomycetota</taxon>
        <taxon>Actinomycetes</taxon>
        <taxon>Pseudonocardiales</taxon>
        <taxon>Pseudonocardiaceae</taxon>
        <taxon>Longimycelium</taxon>
    </lineage>
</organism>
<dbReference type="FunFam" id="3.30.420.10:FF:000045">
    <property type="entry name" value="3'-5' exonuclease DinG"/>
    <property type="match status" value="1"/>
</dbReference>
<dbReference type="RefSeq" id="WP_189059105.1">
    <property type="nucleotide sequence ID" value="NZ_BMMK01000016.1"/>
</dbReference>
<reference evidence="7" key="1">
    <citation type="journal article" date="2014" name="Int. J. Syst. Evol. Microbiol.">
        <title>Complete genome sequence of Corynebacterium casei LMG S-19264T (=DSM 44701T), isolated from a smear-ripened cheese.</title>
        <authorList>
            <consortium name="US DOE Joint Genome Institute (JGI-PGF)"/>
            <person name="Walter F."/>
            <person name="Albersmeier A."/>
            <person name="Kalinowski J."/>
            <person name="Ruckert C."/>
        </authorList>
    </citation>
    <scope>NUCLEOTIDE SEQUENCE</scope>
    <source>
        <strain evidence="7">CGMCC 4.5737</strain>
    </source>
</reference>
<dbReference type="InterPro" id="IPR012337">
    <property type="entry name" value="RNaseH-like_sf"/>
</dbReference>
<dbReference type="SMART" id="SM00479">
    <property type="entry name" value="EXOIII"/>
    <property type="match status" value="1"/>
</dbReference>
<dbReference type="SMART" id="SM00292">
    <property type="entry name" value="BRCT"/>
    <property type="match status" value="1"/>
</dbReference>